<gene>
    <name evidence="1" type="ORF">WAZ07_11890</name>
</gene>
<name>A0ABU8FH51_9BACI</name>
<organism evidence="1 2">
    <name type="scientific">Bacillus bruguierae</name>
    <dbReference type="NCBI Taxonomy" id="3127667"/>
    <lineage>
        <taxon>Bacteria</taxon>
        <taxon>Bacillati</taxon>
        <taxon>Bacillota</taxon>
        <taxon>Bacilli</taxon>
        <taxon>Bacillales</taxon>
        <taxon>Bacillaceae</taxon>
        <taxon>Bacillus</taxon>
    </lineage>
</organism>
<evidence type="ECO:0000313" key="1">
    <source>
        <dbReference type="EMBL" id="MEI4802016.1"/>
    </source>
</evidence>
<protein>
    <submittedName>
        <fullName evidence="1">DUF723 domain-containing protein</fullName>
    </submittedName>
</protein>
<dbReference type="RefSeq" id="WP_336472631.1">
    <property type="nucleotide sequence ID" value="NZ_JBAWSX010000006.1"/>
</dbReference>
<evidence type="ECO:0000313" key="2">
    <source>
        <dbReference type="Proteomes" id="UP001372526"/>
    </source>
</evidence>
<accession>A0ABU8FH51</accession>
<proteinExistence type="predicted"/>
<sequence length="180" mass="20735">MSKRGRRALTYETVKVEFEAKGYTLLETECKTAATKMRYTCPYHADRALSITYNALQQGSGCRYCSIEKRAEDAKHSFDYVKSVFEARGYNLLETEYVKATAKMRYECPHHPDRIFSISFAHLQRGHGCPQCGHESSSKIRSGAHLKPINYTKAERQEARKETSRLLNTYCYDCPNRDLP</sequence>
<dbReference type="EMBL" id="JBAWSX010000006">
    <property type="protein sequence ID" value="MEI4802016.1"/>
    <property type="molecule type" value="Genomic_DNA"/>
</dbReference>
<dbReference type="Proteomes" id="UP001372526">
    <property type="component" value="Unassembled WGS sequence"/>
</dbReference>
<keyword evidence="2" id="KW-1185">Reference proteome</keyword>
<reference evidence="1 2" key="1">
    <citation type="submission" date="2024-01" db="EMBL/GenBank/DDBJ databases">
        <title>Seven novel Bacillus-like species.</title>
        <authorList>
            <person name="Liu G."/>
        </authorList>
    </citation>
    <scope>NUCLEOTIDE SEQUENCE [LARGE SCALE GENOMIC DNA]</scope>
    <source>
        <strain evidence="1 2">FJAT-51639</strain>
    </source>
</reference>
<comment type="caution">
    <text evidence="1">The sequence shown here is derived from an EMBL/GenBank/DDBJ whole genome shotgun (WGS) entry which is preliminary data.</text>
</comment>